<keyword evidence="1" id="KW-0472">Membrane</keyword>
<evidence type="ECO:0000313" key="3">
    <source>
        <dbReference type="Proteomes" id="UP001583177"/>
    </source>
</evidence>
<accession>A0ABR3W026</accession>
<evidence type="ECO:0000313" key="2">
    <source>
        <dbReference type="EMBL" id="KAL1849679.1"/>
    </source>
</evidence>
<reference evidence="2 3" key="1">
    <citation type="journal article" date="2024" name="IMA Fungus">
        <title>IMA Genome - F19 : A genome assembly and annotation guide to empower mycologists, including annotated draft genome sequences of Ceratocystis pirilliformis, Diaporthe australafricana, Fusarium ophioides, Paecilomyces lecythidis, and Sporothrix stenoceras.</title>
        <authorList>
            <person name="Aylward J."/>
            <person name="Wilson A.M."/>
            <person name="Visagie C.M."/>
            <person name="Spraker J."/>
            <person name="Barnes I."/>
            <person name="Buitendag C."/>
            <person name="Ceriani C."/>
            <person name="Del Mar Angel L."/>
            <person name="du Plessis D."/>
            <person name="Fuchs T."/>
            <person name="Gasser K."/>
            <person name="Kramer D."/>
            <person name="Li W."/>
            <person name="Munsamy K."/>
            <person name="Piso A."/>
            <person name="Price J.L."/>
            <person name="Sonnekus B."/>
            <person name="Thomas C."/>
            <person name="van der Nest A."/>
            <person name="van Dijk A."/>
            <person name="van Heerden A."/>
            <person name="van Vuuren N."/>
            <person name="Yilmaz N."/>
            <person name="Duong T.A."/>
            <person name="van der Merwe N.A."/>
            <person name="Wingfield M.J."/>
            <person name="Wingfield B.D."/>
        </authorList>
    </citation>
    <scope>NUCLEOTIDE SEQUENCE [LARGE SCALE GENOMIC DNA]</scope>
    <source>
        <strain evidence="2 3">CMW 18300</strain>
    </source>
</reference>
<sequence length="110" mass="11682">MSSFRAGLSLCSRRVTASSGRIASRPQQSAASAKRCYSDLPFYAYTSTVGLGGLPLAFGGAAGVMGTGLYALGKDPREIKHNDHEAQLALNPKRMYRDSKSTRWVAAAAV</sequence>
<keyword evidence="3" id="KW-1185">Reference proteome</keyword>
<gene>
    <name evidence="2" type="ORF">Daus18300_013180</name>
</gene>
<organism evidence="2 3">
    <name type="scientific">Diaporthe australafricana</name>
    <dbReference type="NCBI Taxonomy" id="127596"/>
    <lineage>
        <taxon>Eukaryota</taxon>
        <taxon>Fungi</taxon>
        <taxon>Dikarya</taxon>
        <taxon>Ascomycota</taxon>
        <taxon>Pezizomycotina</taxon>
        <taxon>Sordariomycetes</taxon>
        <taxon>Sordariomycetidae</taxon>
        <taxon>Diaporthales</taxon>
        <taxon>Diaporthaceae</taxon>
        <taxon>Diaporthe</taxon>
    </lineage>
</organism>
<comment type="caution">
    <text evidence="2">The sequence shown here is derived from an EMBL/GenBank/DDBJ whole genome shotgun (WGS) entry which is preliminary data.</text>
</comment>
<proteinExistence type="predicted"/>
<feature type="transmembrane region" description="Helical" evidence="1">
    <location>
        <begin position="49"/>
        <end position="72"/>
    </location>
</feature>
<protein>
    <submittedName>
        <fullName evidence="2">Uncharacterized protein</fullName>
    </submittedName>
</protein>
<keyword evidence="1" id="KW-1133">Transmembrane helix</keyword>
<name>A0ABR3W026_9PEZI</name>
<evidence type="ECO:0000256" key="1">
    <source>
        <dbReference type="SAM" id="Phobius"/>
    </source>
</evidence>
<dbReference type="Proteomes" id="UP001583177">
    <property type="component" value="Unassembled WGS sequence"/>
</dbReference>
<keyword evidence="1" id="KW-0812">Transmembrane</keyword>
<dbReference type="EMBL" id="JAWRVE010000196">
    <property type="protein sequence ID" value="KAL1849679.1"/>
    <property type="molecule type" value="Genomic_DNA"/>
</dbReference>